<dbReference type="SMART" id="SM00382">
    <property type="entry name" value="AAA"/>
    <property type="match status" value="1"/>
</dbReference>
<keyword evidence="1" id="KW-0813">Transport</keyword>
<evidence type="ECO:0000256" key="2">
    <source>
        <dbReference type="ARBA" id="ARBA00022741"/>
    </source>
</evidence>
<dbReference type="PROSITE" id="PS50893">
    <property type="entry name" value="ABC_TRANSPORTER_2"/>
    <property type="match status" value="1"/>
</dbReference>
<feature type="domain" description="ABC transporter" evidence="4">
    <location>
        <begin position="21"/>
        <end position="244"/>
    </location>
</feature>
<name>A0A1I2GYE2_9BACL</name>
<sequence length="244" mass="26406">MTYSAHDARNDEPLAAEQTLLRVEGLKRTFGRGSGAAVVLQGVNLSIARGRLVALKGRSGSGKTTLLNLLGALDQPTEGSVDFDGVVLSGLSDKARGDIRRTQMGLIFQSFALFPLMSAYENVEFAMRIAGVPASARKEAALQALDYVGLKPRMHHRPFEMSGGEQQRTAIARAIAHKPKLLLADEPTAELDSRTGLHILSVLRDLVREEGMTVVMTTHDPAIMEIVDEVYELEDGTIVEAAKV</sequence>
<dbReference type="AlphaFoldDB" id="A0A1I2GYE2"/>
<dbReference type="Proteomes" id="UP000198855">
    <property type="component" value="Unassembled WGS sequence"/>
</dbReference>
<dbReference type="InterPro" id="IPR027417">
    <property type="entry name" value="P-loop_NTPase"/>
</dbReference>
<dbReference type="GO" id="GO:0005886">
    <property type="term" value="C:plasma membrane"/>
    <property type="evidence" value="ECO:0007669"/>
    <property type="project" value="TreeGrafter"/>
</dbReference>
<dbReference type="FunFam" id="3.40.50.300:FF:000032">
    <property type="entry name" value="Export ABC transporter ATP-binding protein"/>
    <property type="match status" value="1"/>
</dbReference>
<protein>
    <submittedName>
        <fullName evidence="5">Putative ABC transport system ATP-binding protein</fullName>
    </submittedName>
</protein>
<proteinExistence type="predicted"/>
<evidence type="ECO:0000313" key="5">
    <source>
        <dbReference type="EMBL" id="SFF21616.1"/>
    </source>
</evidence>
<accession>A0A1I2GYE2</accession>
<dbReference type="GO" id="GO:0005524">
    <property type="term" value="F:ATP binding"/>
    <property type="evidence" value="ECO:0007669"/>
    <property type="project" value="UniProtKB-KW"/>
</dbReference>
<dbReference type="SUPFAM" id="SSF52540">
    <property type="entry name" value="P-loop containing nucleoside triphosphate hydrolases"/>
    <property type="match status" value="1"/>
</dbReference>
<dbReference type="GO" id="GO:0016887">
    <property type="term" value="F:ATP hydrolysis activity"/>
    <property type="evidence" value="ECO:0007669"/>
    <property type="project" value="InterPro"/>
</dbReference>
<dbReference type="InterPro" id="IPR003439">
    <property type="entry name" value="ABC_transporter-like_ATP-bd"/>
</dbReference>
<dbReference type="InterPro" id="IPR017911">
    <property type="entry name" value="MacB-like_ATP-bd"/>
</dbReference>
<evidence type="ECO:0000313" key="6">
    <source>
        <dbReference type="Proteomes" id="UP000198855"/>
    </source>
</evidence>
<organism evidence="5 6">
    <name type="scientific">Paenibacillus catalpae</name>
    <dbReference type="NCBI Taxonomy" id="1045775"/>
    <lineage>
        <taxon>Bacteria</taxon>
        <taxon>Bacillati</taxon>
        <taxon>Bacillota</taxon>
        <taxon>Bacilli</taxon>
        <taxon>Bacillales</taxon>
        <taxon>Paenibacillaceae</taxon>
        <taxon>Paenibacillus</taxon>
    </lineage>
</organism>
<gene>
    <name evidence="5" type="ORF">SAMN05216378_5507</name>
</gene>
<dbReference type="PANTHER" id="PTHR24220:SF685">
    <property type="entry name" value="ABC TRANSPORTER RELATED"/>
    <property type="match status" value="1"/>
</dbReference>
<keyword evidence="3 5" id="KW-0067">ATP-binding</keyword>
<dbReference type="OrthoDB" id="9791546at2"/>
<dbReference type="PANTHER" id="PTHR24220">
    <property type="entry name" value="IMPORT ATP-BINDING PROTEIN"/>
    <property type="match status" value="1"/>
</dbReference>
<dbReference type="Pfam" id="PF00005">
    <property type="entry name" value="ABC_tran"/>
    <property type="match status" value="1"/>
</dbReference>
<evidence type="ECO:0000259" key="4">
    <source>
        <dbReference type="PROSITE" id="PS50893"/>
    </source>
</evidence>
<dbReference type="InterPro" id="IPR015854">
    <property type="entry name" value="ABC_transpr_LolD-like"/>
</dbReference>
<evidence type="ECO:0000256" key="1">
    <source>
        <dbReference type="ARBA" id="ARBA00022448"/>
    </source>
</evidence>
<keyword evidence="2" id="KW-0547">Nucleotide-binding</keyword>
<dbReference type="Gene3D" id="3.40.50.300">
    <property type="entry name" value="P-loop containing nucleotide triphosphate hydrolases"/>
    <property type="match status" value="1"/>
</dbReference>
<dbReference type="CDD" id="cd03255">
    <property type="entry name" value="ABC_MJ0796_LolCDE_FtsE"/>
    <property type="match status" value="1"/>
</dbReference>
<dbReference type="RefSeq" id="WP_091189757.1">
    <property type="nucleotide sequence ID" value="NZ_FOMT01000006.1"/>
</dbReference>
<dbReference type="EMBL" id="FOMT01000006">
    <property type="protein sequence ID" value="SFF21616.1"/>
    <property type="molecule type" value="Genomic_DNA"/>
</dbReference>
<dbReference type="InterPro" id="IPR003593">
    <property type="entry name" value="AAA+_ATPase"/>
</dbReference>
<reference evidence="6" key="1">
    <citation type="submission" date="2016-10" db="EMBL/GenBank/DDBJ databases">
        <authorList>
            <person name="Varghese N."/>
            <person name="Submissions S."/>
        </authorList>
    </citation>
    <scope>NUCLEOTIDE SEQUENCE [LARGE SCALE GENOMIC DNA]</scope>
    <source>
        <strain evidence="6">CGMCC 1.10784</strain>
    </source>
</reference>
<dbReference type="GO" id="GO:0098796">
    <property type="term" value="C:membrane protein complex"/>
    <property type="evidence" value="ECO:0007669"/>
    <property type="project" value="UniProtKB-ARBA"/>
</dbReference>
<dbReference type="STRING" id="1045775.SAMN05216378_5507"/>
<dbReference type="GO" id="GO:0022857">
    <property type="term" value="F:transmembrane transporter activity"/>
    <property type="evidence" value="ECO:0007669"/>
    <property type="project" value="TreeGrafter"/>
</dbReference>
<keyword evidence="6" id="KW-1185">Reference proteome</keyword>
<evidence type="ECO:0000256" key="3">
    <source>
        <dbReference type="ARBA" id="ARBA00022840"/>
    </source>
</evidence>